<dbReference type="EMBL" id="CP020991">
    <property type="protein sequence ID" value="AUO19215.1"/>
    <property type="molecule type" value="Genomic_DNA"/>
</dbReference>
<sequence length="108" mass="12511">MRGFGSIENLFDRPTYKFENEIVNTLLNSTNIRIEKIISDGHTTGWYDQDQDEFVCLLTGYAELEILSDDGDLNILKLSPGDNILIKKHTKHRVIKTTKCNWLCIFFN</sequence>
<dbReference type="Gene3D" id="2.60.120.10">
    <property type="entry name" value="Jelly Rolls"/>
    <property type="match status" value="1"/>
</dbReference>
<dbReference type="GeneID" id="98062458"/>
<proteinExistence type="predicted"/>
<gene>
    <name evidence="1" type="ORF">B9O19_01047</name>
</gene>
<protein>
    <recommendedName>
        <fullName evidence="3">Cupin</fullName>
    </recommendedName>
</protein>
<dbReference type="CDD" id="cd06981">
    <property type="entry name" value="cupin_reut_a1446"/>
    <property type="match status" value="1"/>
</dbReference>
<evidence type="ECO:0000313" key="1">
    <source>
        <dbReference type="EMBL" id="AUO19215.1"/>
    </source>
</evidence>
<dbReference type="SUPFAM" id="SSF51182">
    <property type="entry name" value="RmlC-like cupins"/>
    <property type="match status" value="1"/>
</dbReference>
<evidence type="ECO:0000313" key="2">
    <source>
        <dbReference type="Proteomes" id="UP000235589"/>
    </source>
</evidence>
<dbReference type="InterPro" id="IPR014710">
    <property type="entry name" value="RmlC-like_jellyroll"/>
</dbReference>
<keyword evidence="2" id="KW-1185">Reference proteome</keyword>
<dbReference type="Proteomes" id="UP000235589">
    <property type="component" value="Chromosome"/>
</dbReference>
<dbReference type="KEGG" id="mpec:B9O19_01047"/>
<accession>A0A2K9P1S7</accession>
<reference evidence="1 2" key="1">
    <citation type="submission" date="2017-04" db="EMBL/GenBank/DDBJ databases">
        <title>Monoglobus pectinilyticus 14 draft genome.</title>
        <authorList>
            <person name="Kim C."/>
            <person name="Rosendale D.I."/>
            <person name="Kelly W.J."/>
            <person name="Tannock G.W."/>
            <person name="Patchett M.L."/>
            <person name="Jordens J.Z."/>
        </authorList>
    </citation>
    <scope>NUCLEOTIDE SEQUENCE [LARGE SCALE GENOMIC DNA]</scope>
    <source>
        <strain evidence="1 2">14</strain>
    </source>
</reference>
<evidence type="ECO:0008006" key="3">
    <source>
        <dbReference type="Google" id="ProtNLM"/>
    </source>
</evidence>
<organism evidence="1 2">
    <name type="scientific">Monoglobus pectinilyticus</name>
    <dbReference type="NCBI Taxonomy" id="1981510"/>
    <lineage>
        <taxon>Bacteria</taxon>
        <taxon>Bacillati</taxon>
        <taxon>Bacillota</taxon>
        <taxon>Clostridia</taxon>
        <taxon>Monoglobales</taxon>
        <taxon>Monoglobaceae</taxon>
        <taxon>Monoglobus</taxon>
    </lineage>
</organism>
<dbReference type="InterPro" id="IPR011051">
    <property type="entry name" value="RmlC_Cupin_sf"/>
</dbReference>
<dbReference type="RefSeq" id="WP_102365435.1">
    <property type="nucleotide sequence ID" value="NZ_CP020991.1"/>
</dbReference>
<name>A0A2K9P1S7_9FIRM</name>
<dbReference type="AlphaFoldDB" id="A0A2K9P1S7"/>
<dbReference type="OrthoDB" id="9798585at2"/>